<keyword evidence="2" id="KW-0813">Transport</keyword>
<dbReference type="Gene3D" id="2.30.30.830">
    <property type="match status" value="1"/>
</dbReference>
<sequence length="271" mass="30554">MPAGLLSNLYKYRIYLLYTWLIAACIFIAGINFTTYINNIHTMNAIQEIINKANKKNSPIDNPIFPLAEKITVPIKEIENTHSQNTNLNITLNAIIMSSSTAKSLATITSPQGQKNYHENDKLDGFNSAIIRKISSNSVTIENENHLEELVLLAETKEHVILHEKMDFPEKQVKKTLSDFFVINSIYENGEIIGLRIRPKKDGEQLIKSKLLPSDIVIKINNTLLNNENAVALATQELETSDTAQFTVSRNNQDMLIKISVQELIAMTDQN</sequence>
<dbReference type="Pfam" id="PF11356">
    <property type="entry name" value="T2SSC"/>
    <property type="match status" value="1"/>
</dbReference>
<dbReference type="SUPFAM" id="SSF50156">
    <property type="entry name" value="PDZ domain-like"/>
    <property type="match status" value="1"/>
</dbReference>
<evidence type="ECO:0000256" key="3">
    <source>
        <dbReference type="ARBA" id="ARBA00022475"/>
    </source>
</evidence>
<reference evidence="11 12" key="1">
    <citation type="submission" date="2024-07" db="EMBL/GenBank/DDBJ databases">
        <authorList>
            <person name="Wang L."/>
        </authorList>
    </citation>
    <scope>NUCLEOTIDE SEQUENCE [LARGE SCALE GENOMIC DNA]</scope>
    <source>
        <strain evidence="11 12">WL359</strain>
    </source>
</reference>
<dbReference type="RefSeq" id="WP_367594787.1">
    <property type="nucleotide sequence ID" value="NZ_JBFMVT010000002.1"/>
</dbReference>
<gene>
    <name evidence="11" type="ORF">AB1E22_07660</name>
</gene>
<dbReference type="InterPro" id="IPR024961">
    <property type="entry name" value="T2SS_GspC_N"/>
</dbReference>
<keyword evidence="5 9" id="KW-0812">Transmembrane</keyword>
<dbReference type="Gene3D" id="2.30.42.10">
    <property type="match status" value="1"/>
</dbReference>
<keyword evidence="6" id="KW-0653">Protein transport</keyword>
<dbReference type="EMBL" id="JBFMVT010000002">
    <property type="protein sequence ID" value="MEW7312585.1"/>
    <property type="molecule type" value="Genomic_DNA"/>
</dbReference>
<evidence type="ECO:0000313" key="11">
    <source>
        <dbReference type="EMBL" id="MEW7312585.1"/>
    </source>
</evidence>
<protein>
    <submittedName>
        <fullName evidence="11">Type II secretion system protein N</fullName>
    </submittedName>
</protein>
<evidence type="ECO:0000256" key="8">
    <source>
        <dbReference type="ARBA" id="ARBA00023136"/>
    </source>
</evidence>
<comment type="subcellular location">
    <subcellularLocation>
        <location evidence="1">Cell inner membrane</location>
    </subcellularLocation>
</comment>
<evidence type="ECO:0000256" key="1">
    <source>
        <dbReference type="ARBA" id="ARBA00004533"/>
    </source>
</evidence>
<dbReference type="InterPro" id="IPR036034">
    <property type="entry name" value="PDZ_sf"/>
</dbReference>
<name>A0ABV3NTG2_9ENTR</name>
<evidence type="ECO:0000256" key="9">
    <source>
        <dbReference type="SAM" id="Phobius"/>
    </source>
</evidence>
<accession>A0ABV3NTG2</accession>
<proteinExistence type="predicted"/>
<keyword evidence="12" id="KW-1185">Reference proteome</keyword>
<comment type="caution">
    <text evidence="11">The sequence shown here is derived from an EMBL/GenBank/DDBJ whole genome shotgun (WGS) entry which is preliminary data.</text>
</comment>
<evidence type="ECO:0000256" key="5">
    <source>
        <dbReference type="ARBA" id="ARBA00022692"/>
    </source>
</evidence>
<keyword evidence="8 9" id="KW-0472">Membrane</keyword>
<keyword evidence="4" id="KW-0997">Cell inner membrane</keyword>
<evidence type="ECO:0000313" key="12">
    <source>
        <dbReference type="Proteomes" id="UP001555342"/>
    </source>
</evidence>
<evidence type="ECO:0000256" key="7">
    <source>
        <dbReference type="ARBA" id="ARBA00022989"/>
    </source>
</evidence>
<feature type="transmembrane region" description="Helical" evidence="9">
    <location>
        <begin position="12"/>
        <end position="33"/>
    </location>
</feature>
<evidence type="ECO:0000256" key="6">
    <source>
        <dbReference type="ARBA" id="ARBA00022927"/>
    </source>
</evidence>
<evidence type="ECO:0000256" key="4">
    <source>
        <dbReference type="ARBA" id="ARBA00022519"/>
    </source>
</evidence>
<evidence type="ECO:0000259" key="10">
    <source>
        <dbReference type="Pfam" id="PF11356"/>
    </source>
</evidence>
<evidence type="ECO:0000256" key="2">
    <source>
        <dbReference type="ARBA" id="ARBA00022448"/>
    </source>
</evidence>
<keyword evidence="7 9" id="KW-1133">Transmembrane helix</keyword>
<dbReference type="Proteomes" id="UP001555342">
    <property type="component" value="Unassembled WGS sequence"/>
</dbReference>
<keyword evidence="3" id="KW-1003">Cell membrane</keyword>
<feature type="domain" description="Type II secretion system protein GspC N-terminal" evidence="10">
    <location>
        <begin position="81"/>
        <end position="152"/>
    </location>
</feature>
<organism evidence="11 12">
    <name type="scientific">Buttiauxella gaviniae</name>
    <dbReference type="NCBI Taxonomy" id="82990"/>
    <lineage>
        <taxon>Bacteria</taxon>
        <taxon>Pseudomonadati</taxon>
        <taxon>Pseudomonadota</taxon>
        <taxon>Gammaproteobacteria</taxon>
        <taxon>Enterobacterales</taxon>
        <taxon>Enterobacteriaceae</taxon>
        <taxon>Buttiauxella</taxon>
    </lineage>
</organism>